<gene>
    <name evidence="1" type="ORF">OIU74_015131</name>
</gene>
<name>A0A9Q0SZV1_9ROSI</name>
<reference evidence="1" key="2">
    <citation type="journal article" date="2023" name="Int. J. Mol. Sci.">
        <title>De Novo Assembly and Annotation of 11 Diverse Shrub Willow (Salix) Genomes Reveals Novel Gene Organization in Sex-Linked Regions.</title>
        <authorList>
            <person name="Hyden B."/>
            <person name="Feng K."/>
            <person name="Yates T.B."/>
            <person name="Jawdy S."/>
            <person name="Cereghino C."/>
            <person name="Smart L.B."/>
            <person name="Muchero W."/>
        </authorList>
    </citation>
    <scope>NUCLEOTIDE SEQUENCE</scope>
    <source>
        <tissue evidence="1">Shoot tip</tissue>
    </source>
</reference>
<sequence length="92" mass="10230">MGFFKSTGLKLCLGLRKKEKEKERAGVYCAINTHQDLISNTQAVFCSCLKSQIVSLGSSVELTWVFAASHICFKLVGLSKENRSTTWGSYTF</sequence>
<evidence type="ECO:0000313" key="2">
    <source>
        <dbReference type="Proteomes" id="UP001151752"/>
    </source>
</evidence>
<protein>
    <submittedName>
        <fullName evidence="1">Uncharacterized protein</fullName>
    </submittedName>
</protein>
<organism evidence="1 2">
    <name type="scientific">Salix koriyanagi</name>
    <dbReference type="NCBI Taxonomy" id="2511006"/>
    <lineage>
        <taxon>Eukaryota</taxon>
        <taxon>Viridiplantae</taxon>
        <taxon>Streptophyta</taxon>
        <taxon>Embryophyta</taxon>
        <taxon>Tracheophyta</taxon>
        <taxon>Spermatophyta</taxon>
        <taxon>Magnoliopsida</taxon>
        <taxon>eudicotyledons</taxon>
        <taxon>Gunneridae</taxon>
        <taxon>Pentapetalae</taxon>
        <taxon>rosids</taxon>
        <taxon>fabids</taxon>
        <taxon>Malpighiales</taxon>
        <taxon>Salicaceae</taxon>
        <taxon>Saliceae</taxon>
        <taxon>Salix</taxon>
    </lineage>
</organism>
<evidence type="ECO:0000313" key="1">
    <source>
        <dbReference type="EMBL" id="KAJ6696169.1"/>
    </source>
</evidence>
<keyword evidence="2" id="KW-1185">Reference proteome</keyword>
<dbReference type="Proteomes" id="UP001151752">
    <property type="component" value="Chromosome 3"/>
</dbReference>
<dbReference type="EMBL" id="JAPFFM010000017">
    <property type="protein sequence ID" value="KAJ6696169.1"/>
    <property type="molecule type" value="Genomic_DNA"/>
</dbReference>
<reference evidence="1" key="1">
    <citation type="submission" date="2022-11" db="EMBL/GenBank/DDBJ databases">
        <authorList>
            <person name="Hyden B.L."/>
            <person name="Feng K."/>
            <person name="Yates T."/>
            <person name="Jawdy S."/>
            <person name="Smart L.B."/>
            <person name="Muchero W."/>
        </authorList>
    </citation>
    <scope>NUCLEOTIDE SEQUENCE</scope>
    <source>
        <tissue evidence="1">Shoot tip</tissue>
    </source>
</reference>
<proteinExistence type="predicted"/>
<accession>A0A9Q0SZV1</accession>
<comment type="caution">
    <text evidence="1">The sequence shown here is derived from an EMBL/GenBank/DDBJ whole genome shotgun (WGS) entry which is preliminary data.</text>
</comment>
<dbReference type="AlphaFoldDB" id="A0A9Q0SZV1"/>